<dbReference type="PANTHER" id="PTHR32387:SF0">
    <property type="entry name" value="PROTEIN NO VEIN"/>
    <property type="match status" value="1"/>
</dbReference>
<accession>A0A0F9A861</accession>
<dbReference type="Gene3D" id="3.30.565.10">
    <property type="entry name" value="Histidine kinase-like ATPase, C-terminal domain"/>
    <property type="match status" value="1"/>
</dbReference>
<dbReference type="InterPro" id="IPR052957">
    <property type="entry name" value="Auxin_embryo_med"/>
</dbReference>
<dbReference type="SUPFAM" id="SSF55874">
    <property type="entry name" value="ATPase domain of HSP90 chaperone/DNA topoisomerase II/histidine kinase"/>
    <property type="match status" value="1"/>
</dbReference>
<evidence type="ECO:0000313" key="1">
    <source>
        <dbReference type="EMBL" id="KKK68416.1"/>
    </source>
</evidence>
<gene>
    <name evidence="1" type="ORF">LCGC14_2944290</name>
</gene>
<dbReference type="PANTHER" id="PTHR32387">
    <property type="entry name" value="WU:FJ29H11"/>
    <property type="match status" value="1"/>
</dbReference>
<proteinExistence type="predicted"/>
<organism evidence="1">
    <name type="scientific">marine sediment metagenome</name>
    <dbReference type="NCBI Taxonomy" id="412755"/>
    <lineage>
        <taxon>unclassified sequences</taxon>
        <taxon>metagenomes</taxon>
        <taxon>ecological metagenomes</taxon>
    </lineage>
</organism>
<reference evidence="1" key="1">
    <citation type="journal article" date="2015" name="Nature">
        <title>Complex archaea that bridge the gap between prokaryotes and eukaryotes.</title>
        <authorList>
            <person name="Spang A."/>
            <person name="Saw J.H."/>
            <person name="Jorgensen S.L."/>
            <person name="Zaremba-Niedzwiedzka K."/>
            <person name="Martijn J."/>
            <person name="Lind A.E."/>
            <person name="van Eijk R."/>
            <person name="Schleper C."/>
            <person name="Guy L."/>
            <person name="Ettema T.J."/>
        </authorList>
    </citation>
    <scope>NUCLEOTIDE SEQUENCE</scope>
</reference>
<feature type="non-terminal residue" evidence="1">
    <location>
        <position position="124"/>
    </location>
</feature>
<comment type="caution">
    <text evidence="1">The sequence shown here is derived from an EMBL/GenBank/DDBJ whole genome shotgun (WGS) entry which is preliminary data.</text>
</comment>
<dbReference type="AlphaFoldDB" id="A0A0F9A861"/>
<dbReference type="EMBL" id="LAZR01059148">
    <property type="protein sequence ID" value="KKK68416.1"/>
    <property type="molecule type" value="Genomic_DNA"/>
</dbReference>
<dbReference type="InterPro" id="IPR036890">
    <property type="entry name" value="HATPase_C_sf"/>
</dbReference>
<protein>
    <submittedName>
        <fullName evidence="1">Uncharacterized protein</fullName>
    </submittedName>
</protein>
<sequence>MIFISGNKKRDLINEIRTEYNDDIENAKKKKITSLVANHNDIIDFLKGELYTEEYHFILELLQNAEDNSYDTNKPRITFTIEPEKIIVQNNEVGFEKENIVAICAVGPKSSTKRSKKGYIGHKG</sequence>
<name>A0A0F9A861_9ZZZZ</name>